<dbReference type="SUPFAM" id="SSF51430">
    <property type="entry name" value="NAD(P)-linked oxidoreductase"/>
    <property type="match status" value="1"/>
</dbReference>
<proteinExistence type="predicted"/>
<evidence type="ECO:0000259" key="1">
    <source>
        <dbReference type="Pfam" id="PF00248"/>
    </source>
</evidence>
<dbReference type="InterPro" id="IPR018170">
    <property type="entry name" value="Aldo/ket_reductase_CS"/>
</dbReference>
<dbReference type="PROSITE" id="PS00063">
    <property type="entry name" value="ALDOKETO_REDUCTASE_3"/>
    <property type="match status" value="1"/>
</dbReference>
<dbReference type="EMBL" id="VSWD01000001">
    <property type="protein sequence ID" value="KAK3108896.1"/>
    <property type="molecule type" value="Genomic_DNA"/>
</dbReference>
<gene>
    <name evidence="2" type="ORF">FSP39_018153</name>
</gene>
<accession>A0AA89CE34</accession>
<dbReference type="GO" id="GO:0016491">
    <property type="term" value="F:oxidoreductase activity"/>
    <property type="evidence" value="ECO:0007669"/>
    <property type="project" value="InterPro"/>
</dbReference>
<dbReference type="InterPro" id="IPR023210">
    <property type="entry name" value="NADP_OxRdtase_dom"/>
</dbReference>
<dbReference type="PRINTS" id="PR00069">
    <property type="entry name" value="ALDKETRDTASE"/>
</dbReference>
<dbReference type="InterPro" id="IPR036812">
    <property type="entry name" value="NAD(P)_OxRdtase_dom_sf"/>
</dbReference>
<sequence length="200" mass="22650">VNQAVKVALDSGYRHIDTAYNYKNEGAIGEALDEYIKAGKVKREELFIVTKAIHMNPKQVRRSIESSLKRLRTDYVDLYLLHSPIGFQVECHLYFPNAELADFCRKRNVTLTAYAPIGSPGRPPNPLQDASPNLMEDPTVVKVAEKHNKTPAQVLLRALMQKGIIVIPKSITPERIKQNLQVCINLLMRNMDFPNIVPIF</sequence>
<name>A0AA89CE34_PINIB</name>
<keyword evidence="3" id="KW-1185">Reference proteome</keyword>
<dbReference type="Gene3D" id="3.20.20.100">
    <property type="entry name" value="NADP-dependent oxidoreductase domain"/>
    <property type="match status" value="2"/>
</dbReference>
<feature type="non-terminal residue" evidence="2">
    <location>
        <position position="1"/>
    </location>
</feature>
<dbReference type="Proteomes" id="UP001186944">
    <property type="component" value="Unassembled WGS sequence"/>
</dbReference>
<dbReference type="AlphaFoldDB" id="A0AA89CE34"/>
<organism evidence="2 3">
    <name type="scientific">Pinctada imbricata</name>
    <name type="common">Atlantic pearl-oyster</name>
    <name type="synonym">Pinctada martensii</name>
    <dbReference type="NCBI Taxonomy" id="66713"/>
    <lineage>
        <taxon>Eukaryota</taxon>
        <taxon>Metazoa</taxon>
        <taxon>Spiralia</taxon>
        <taxon>Lophotrochozoa</taxon>
        <taxon>Mollusca</taxon>
        <taxon>Bivalvia</taxon>
        <taxon>Autobranchia</taxon>
        <taxon>Pteriomorphia</taxon>
        <taxon>Pterioida</taxon>
        <taxon>Pterioidea</taxon>
        <taxon>Pteriidae</taxon>
        <taxon>Pinctada</taxon>
    </lineage>
</organism>
<evidence type="ECO:0000313" key="3">
    <source>
        <dbReference type="Proteomes" id="UP001186944"/>
    </source>
</evidence>
<feature type="domain" description="NADP-dependent oxidoreductase" evidence="1">
    <location>
        <begin position="88"/>
        <end position="185"/>
    </location>
</feature>
<reference evidence="2" key="1">
    <citation type="submission" date="2019-08" db="EMBL/GenBank/DDBJ databases">
        <title>The improved chromosome-level genome for the pearl oyster Pinctada fucata martensii using PacBio sequencing and Hi-C.</title>
        <authorList>
            <person name="Zheng Z."/>
        </authorList>
    </citation>
    <scope>NUCLEOTIDE SEQUENCE</scope>
    <source>
        <strain evidence="2">ZZ-2019</strain>
        <tissue evidence="2">Adductor muscle</tissue>
    </source>
</reference>
<dbReference type="PROSITE" id="PS00798">
    <property type="entry name" value="ALDOKETO_REDUCTASE_1"/>
    <property type="match status" value="1"/>
</dbReference>
<comment type="caution">
    <text evidence="2">The sequence shown here is derived from an EMBL/GenBank/DDBJ whole genome shotgun (WGS) entry which is preliminary data.</text>
</comment>
<dbReference type="Pfam" id="PF00248">
    <property type="entry name" value="Aldo_ket_red"/>
    <property type="match status" value="2"/>
</dbReference>
<feature type="domain" description="NADP-dependent oxidoreductase" evidence="1">
    <location>
        <begin position="2"/>
        <end position="84"/>
    </location>
</feature>
<evidence type="ECO:0000313" key="2">
    <source>
        <dbReference type="EMBL" id="KAK3108896.1"/>
    </source>
</evidence>
<dbReference type="InterPro" id="IPR020471">
    <property type="entry name" value="AKR"/>
</dbReference>
<protein>
    <recommendedName>
        <fullName evidence="1">NADP-dependent oxidoreductase domain-containing protein</fullName>
    </recommendedName>
</protein>
<dbReference type="PANTHER" id="PTHR11732">
    <property type="entry name" value="ALDO/KETO REDUCTASE"/>
    <property type="match status" value="1"/>
</dbReference>